<name>A0A8J3Z7K7_9ACTN</name>
<dbReference type="Gene3D" id="2.130.10.80">
    <property type="entry name" value="Galactose oxidase/kelch, beta-propeller"/>
    <property type="match status" value="2"/>
</dbReference>
<keyword evidence="5" id="KW-1185">Reference proteome</keyword>
<evidence type="ECO:0000313" key="4">
    <source>
        <dbReference type="EMBL" id="GIJ56790.1"/>
    </source>
</evidence>
<sequence length="374" mass="37929">MLRGSFAACLILATGALTVGCTSGTPQPPPPPAVTAPAQAGLAMAVPRASHTATPLPGGRVLIVGGCVVDHCDGPAGADSELFDPTTGRFTPGAPLSVPRAGHTATALTDGRVLVVGGFSGERLPPLASAEVYDPATGRFEPTGAVSVRRAEHTATRLRDGRVLIAGGANGTNVLAAAELYDPATGRFSAAAALPGPRSIHGAALLADGRVLVAGGQSARGTLVDTAAIYDPATDSWRDAGRLDTPKYKLAVAPLPDGGALVVGGQTADDPQARLARTERFDPRSGTFRPGPQMSEPRYKISESVVALADGRVVIAGGYGVDTYADGSLRALGPVPGPERQFPAVAALPDGRILITGGYDDRTFLTATAVVIQP</sequence>
<protein>
    <recommendedName>
        <fullName evidence="6">Galactose oxidase, central domain</fullName>
    </recommendedName>
</protein>
<keyword evidence="1" id="KW-0880">Kelch repeat</keyword>
<dbReference type="Proteomes" id="UP000612585">
    <property type="component" value="Unassembled WGS sequence"/>
</dbReference>
<gene>
    <name evidence="4" type="ORF">Vau01_043060</name>
</gene>
<evidence type="ECO:0000256" key="1">
    <source>
        <dbReference type="ARBA" id="ARBA00022441"/>
    </source>
</evidence>
<reference evidence="4" key="1">
    <citation type="submission" date="2021-01" db="EMBL/GenBank/DDBJ databases">
        <title>Whole genome shotgun sequence of Virgisporangium aurantiacum NBRC 16421.</title>
        <authorList>
            <person name="Komaki H."/>
            <person name="Tamura T."/>
        </authorList>
    </citation>
    <scope>NUCLEOTIDE SEQUENCE</scope>
    <source>
        <strain evidence="4">NBRC 16421</strain>
    </source>
</reference>
<dbReference type="PANTHER" id="PTHR46344:SF27">
    <property type="entry name" value="KELCH REPEAT SUPERFAMILY PROTEIN"/>
    <property type="match status" value="1"/>
</dbReference>
<dbReference type="Gene3D" id="2.120.10.80">
    <property type="entry name" value="Kelch-type beta propeller"/>
    <property type="match status" value="1"/>
</dbReference>
<evidence type="ECO:0000256" key="2">
    <source>
        <dbReference type="ARBA" id="ARBA00022737"/>
    </source>
</evidence>
<dbReference type="EMBL" id="BOPG01000027">
    <property type="protein sequence ID" value="GIJ56790.1"/>
    <property type="molecule type" value="Genomic_DNA"/>
</dbReference>
<dbReference type="RefSeq" id="WP_203995686.1">
    <property type="nucleotide sequence ID" value="NZ_BOPG01000027.1"/>
</dbReference>
<dbReference type="SMART" id="SM00612">
    <property type="entry name" value="Kelch"/>
    <property type="match status" value="5"/>
</dbReference>
<feature type="signal peptide" evidence="3">
    <location>
        <begin position="1"/>
        <end position="19"/>
    </location>
</feature>
<dbReference type="AlphaFoldDB" id="A0A8J3Z7K7"/>
<dbReference type="Pfam" id="PF01344">
    <property type="entry name" value="Kelch_1"/>
    <property type="match status" value="2"/>
</dbReference>
<feature type="chain" id="PRO_5039488224" description="Galactose oxidase, central domain" evidence="3">
    <location>
        <begin position="20"/>
        <end position="374"/>
    </location>
</feature>
<dbReference type="InterPro" id="IPR006652">
    <property type="entry name" value="Kelch_1"/>
</dbReference>
<keyword evidence="2" id="KW-0677">Repeat</keyword>
<dbReference type="PANTHER" id="PTHR46344">
    <property type="entry name" value="OS02G0202900 PROTEIN"/>
    <property type="match status" value="1"/>
</dbReference>
<dbReference type="InterPro" id="IPR037293">
    <property type="entry name" value="Gal_Oxidase_central_sf"/>
</dbReference>
<dbReference type="PROSITE" id="PS51257">
    <property type="entry name" value="PROKAR_LIPOPROTEIN"/>
    <property type="match status" value="1"/>
</dbReference>
<evidence type="ECO:0008006" key="6">
    <source>
        <dbReference type="Google" id="ProtNLM"/>
    </source>
</evidence>
<organism evidence="4 5">
    <name type="scientific">Virgisporangium aurantiacum</name>
    <dbReference type="NCBI Taxonomy" id="175570"/>
    <lineage>
        <taxon>Bacteria</taxon>
        <taxon>Bacillati</taxon>
        <taxon>Actinomycetota</taxon>
        <taxon>Actinomycetes</taxon>
        <taxon>Micromonosporales</taxon>
        <taxon>Micromonosporaceae</taxon>
        <taxon>Virgisporangium</taxon>
    </lineage>
</organism>
<dbReference type="InterPro" id="IPR015915">
    <property type="entry name" value="Kelch-typ_b-propeller"/>
</dbReference>
<comment type="caution">
    <text evidence="4">The sequence shown here is derived from an EMBL/GenBank/DDBJ whole genome shotgun (WGS) entry which is preliminary data.</text>
</comment>
<dbReference type="SUPFAM" id="SSF117281">
    <property type="entry name" value="Kelch motif"/>
    <property type="match status" value="1"/>
</dbReference>
<proteinExistence type="predicted"/>
<evidence type="ECO:0000256" key="3">
    <source>
        <dbReference type="SAM" id="SignalP"/>
    </source>
</evidence>
<keyword evidence="3" id="KW-0732">Signal</keyword>
<accession>A0A8J3Z7K7</accession>
<evidence type="ECO:0000313" key="5">
    <source>
        <dbReference type="Proteomes" id="UP000612585"/>
    </source>
</evidence>